<evidence type="ECO:0000313" key="3">
    <source>
        <dbReference type="EMBL" id="QKS52924.1"/>
    </source>
</evidence>
<feature type="compositionally biased region" description="Low complexity" evidence="1">
    <location>
        <begin position="54"/>
        <end position="80"/>
    </location>
</feature>
<proteinExistence type="predicted"/>
<name>A0A6N1AUI3_9PROT</name>
<evidence type="ECO:0000313" key="4">
    <source>
        <dbReference type="Proteomes" id="UP000509702"/>
    </source>
</evidence>
<dbReference type="OrthoDB" id="7366859at2"/>
<dbReference type="InterPro" id="IPR013491">
    <property type="entry name" value="Tape_meas_N"/>
</dbReference>
<dbReference type="RefSeq" id="WP_149196711.1">
    <property type="nucleotide sequence ID" value="NZ_BSOV01000023.1"/>
</dbReference>
<organism evidence="3 4">
    <name type="scientific">Azospirillum oryzae</name>
    <dbReference type="NCBI Taxonomy" id="286727"/>
    <lineage>
        <taxon>Bacteria</taxon>
        <taxon>Pseudomonadati</taxon>
        <taxon>Pseudomonadota</taxon>
        <taxon>Alphaproteobacteria</taxon>
        <taxon>Rhodospirillales</taxon>
        <taxon>Azospirillaceae</taxon>
        <taxon>Azospirillum</taxon>
    </lineage>
</organism>
<accession>A0A6N1AUI3</accession>
<feature type="domain" description="Tape measure protein N-terminal" evidence="2">
    <location>
        <begin position="255"/>
        <end position="442"/>
    </location>
</feature>
<dbReference type="EMBL" id="CP054619">
    <property type="protein sequence ID" value="QKS52924.1"/>
    <property type="molecule type" value="Genomic_DNA"/>
</dbReference>
<sequence length="802" mass="85411">MSDIQLTASVDFSPIEKQAESAGEKIGAQLAKGITKKIDDATTKIAKSLSAIKAASNAPGGSNSRPGTSSTTPTSPTGRTAAVDAYNQLVAQERRYQAALSRTDSMIQRIGRQGDGNAQMIGRARSALDAYTTTLRNTGTRSLETARAHGTFAREMGTLNSELARTNGLLPNLSRGFSGTIGAINALGASYRGAGAGVGVAVSGLANLAQRASAGAEGASFLAGSLRALTSTTALTVAGVAAVAAGIWTVASATTEAHDRVSQLTQRFTVLAGSAEAGQTAFASLVTSANQMGIGLEDGAQAFNRFILAGREIGITTKEATGLADTFLKLGRIGGSTTSELQSGLIQFGQALASGKLQGDEFRSMTENMPLILSAIAKELGTSTGALKTMASEGKITADVMTNALTNAAKDVDAQFAQLPRTASAMATEIQNEWTLLLADLDTVFGGSTLVKNVYGFFRDAVKGARAMVAPSDDQRATDLEAEIAKRRKNIEDRNNSFWKSPAFDAQDRQYMEQAERELAGIRKRQADAAQKERESDLQAALQQELNIRQKGQQTIADVLTKTDPVAKAAKERDDKLSKLTAAHVAGVDETQYAKAVAAVNTEYDEAIDRINKRENALSREERTAERGQKAQNRRLADLDFEAATLVRLADANLKGANAYAEVSRQIETESRLRELNRQAKEAGIDLDQREAKAKLDAADAAQRYNDAAAFARNLVTETATPTERAAQRMAELQRNYDELVRAGKPIPKEIETAFERAKTEALSANDVMAKAFKSFATSAEHFPANDDAEAFFDSQIKEALQ</sequence>
<dbReference type="KEGG" id="aoz:HUE56_21500"/>
<gene>
    <name evidence="3" type="ORF">HUE56_21500</name>
</gene>
<dbReference type="Proteomes" id="UP000509702">
    <property type="component" value="Chromosome"/>
</dbReference>
<evidence type="ECO:0000259" key="2">
    <source>
        <dbReference type="Pfam" id="PF20155"/>
    </source>
</evidence>
<keyword evidence="4" id="KW-1185">Reference proteome</keyword>
<evidence type="ECO:0000256" key="1">
    <source>
        <dbReference type="SAM" id="MobiDB-lite"/>
    </source>
</evidence>
<reference evidence="3 4" key="1">
    <citation type="submission" date="2020-06" db="EMBL/GenBank/DDBJ databases">
        <title>Complete genome of Azosprillum oryzae KACC14407.</title>
        <authorList>
            <person name="Kim M."/>
            <person name="Park Y.-J."/>
            <person name="Shin J.-H."/>
        </authorList>
    </citation>
    <scope>NUCLEOTIDE SEQUENCE [LARGE SCALE GENOMIC DNA]</scope>
    <source>
        <strain evidence="3 4">KACC 14407</strain>
    </source>
</reference>
<dbReference type="NCBIfam" id="TIGR02675">
    <property type="entry name" value="tape_meas_nterm"/>
    <property type="match status" value="1"/>
</dbReference>
<protein>
    <submittedName>
        <fullName evidence="3">Tape measure protein</fullName>
    </submittedName>
</protein>
<feature type="region of interest" description="Disordered" evidence="1">
    <location>
        <begin position="54"/>
        <end position="81"/>
    </location>
</feature>
<dbReference type="AlphaFoldDB" id="A0A6N1AUI3"/>
<dbReference type="Pfam" id="PF20155">
    <property type="entry name" value="TMP_3"/>
    <property type="match status" value="1"/>
</dbReference>